<sequence>MLLPADSCACFSPSYLLSAVGYRCMFCSGCYQPRCGFGCVTL</sequence>
<evidence type="ECO:0000313" key="1">
    <source>
        <dbReference type="EMBL" id="JAE11382.1"/>
    </source>
</evidence>
<accession>A0A0A9FGA2</accession>
<dbReference type="EMBL" id="GBRH01186514">
    <property type="protein sequence ID" value="JAE11382.1"/>
    <property type="molecule type" value="Transcribed_RNA"/>
</dbReference>
<reference evidence="1" key="1">
    <citation type="submission" date="2014-09" db="EMBL/GenBank/DDBJ databases">
        <authorList>
            <person name="Magalhaes I.L.F."/>
            <person name="Oliveira U."/>
            <person name="Santos F.R."/>
            <person name="Vidigal T.H.D.A."/>
            <person name="Brescovit A.D."/>
            <person name="Santos A.J."/>
        </authorList>
    </citation>
    <scope>NUCLEOTIDE SEQUENCE</scope>
    <source>
        <tissue evidence="1">Shoot tissue taken approximately 20 cm above the soil surface</tissue>
    </source>
</reference>
<reference evidence="1" key="2">
    <citation type="journal article" date="2015" name="Data Brief">
        <title>Shoot transcriptome of the giant reed, Arundo donax.</title>
        <authorList>
            <person name="Barrero R.A."/>
            <person name="Guerrero F.D."/>
            <person name="Moolhuijzen P."/>
            <person name="Goolsby J.A."/>
            <person name="Tidwell J."/>
            <person name="Bellgard S.E."/>
            <person name="Bellgard M.I."/>
        </authorList>
    </citation>
    <scope>NUCLEOTIDE SEQUENCE</scope>
    <source>
        <tissue evidence="1">Shoot tissue taken approximately 20 cm above the soil surface</tissue>
    </source>
</reference>
<dbReference type="AlphaFoldDB" id="A0A0A9FGA2"/>
<organism evidence="1">
    <name type="scientific">Arundo donax</name>
    <name type="common">Giant reed</name>
    <name type="synonym">Donax arundinaceus</name>
    <dbReference type="NCBI Taxonomy" id="35708"/>
    <lineage>
        <taxon>Eukaryota</taxon>
        <taxon>Viridiplantae</taxon>
        <taxon>Streptophyta</taxon>
        <taxon>Embryophyta</taxon>
        <taxon>Tracheophyta</taxon>
        <taxon>Spermatophyta</taxon>
        <taxon>Magnoliopsida</taxon>
        <taxon>Liliopsida</taxon>
        <taxon>Poales</taxon>
        <taxon>Poaceae</taxon>
        <taxon>PACMAD clade</taxon>
        <taxon>Arundinoideae</taxon>
        <taxon>Arundineae</taxon>
        <taxon>Arundo</taxon>
    </lineage>
</organism>
<protein>
    <submittedName>
        <fullName evidence="1">Uncharacterized protein</fullName>
    </submittedName>
</protein>
<name>A0A0A9FGA2_ARUDO</name>
<proteinExistence type="predicted"/>